<accession>A0A3N2G6D3</accession>
<dbReference type="Proteomes" id="UP000274843">
    <property type="component" value="Unassembled WGS sequence"/>
</dbReference>
<protein>
    <submittedName>
        <fullName evidence="1">Uncharacterized protein</fullName>
    </submittedName>
</protein>
<name>A0A3N2G6D3_9PSEU</name>
<dbReference type="AlphaFoldDB" id="A0A3N2G6D3"/>
<sequence>MTAGGSKAALVVGSAFLHDLGSLFPVAMTLTGDELVFTFVSPGEVEQWAAERTATVLAGREARFSVDTQEERVLVELAGTRIRALIVLADDVTAPLPGRWRDRMPITVRLALEELARMLARCHHAAGGAAPLIDLDLTYRPDPGYHERLSQAHESVRPFIAPVRPVLSLRWRSATPGQRKAFLGELPGGSGRGWLRRRQTVPVMGLDLEVVR</sequence>
<evidence type="ECO:0000313" key="1">
    <source>
        <dbReference type="EMBL" id="ROS32201.1"/>
    </source>
</evidence>
<reference evidence="1 2" key="1">
    <citation type="submission" date="2018-11" db="EMBL/GenBank/DDBJ databases">
        <title>Sequencing the genomes of 1000 actinobacteria strains.</title>
        <authorList>
            <person name="Klenk H.-P."/>
        </authorList>
    </citation>
    <scope>NUCLEOTIDE SEQUENCE [LARGE SCALE GENOMIC DNA]</scope>
    <source>
        <strain evidence="1 2">DSM 44348</strain>
    </source>
</reference>
<comment type="caution">
    <text evidence="1">The sequence shown here is derived from an EMBL/GenBank/DDBJ whole genome shotgun (WGS) entry which is preliminary data.</text>
</comment>
<proteinExistence type="predicted"/>
<dbReference type="RefSeq" id="WP_123687568.1">
    <property type="nucleotide sequence ID" value="NZ_RKHY01000002.1"/>
</dbReference>
<dbReference type="GeneID" id="301849169"/>
<gene>
    <name evidence="1" type="ORF">EDD35_7963</name>
</gene>
<evidence type="ECO:0000313" key="2">
    <source>
        <dbReference type="Proteomes" id="UP000274843"/>
    </source>
</evidence>
<organism evidence="1 2">
    <name type="scientific">Amycolatopsis thermoflava</name>
    <dbReference type="NCBI Taxonomy" id="84480"/>
    <lineage>
        <taxon>Bacteria</taxon>
        <taxon>Bacillati</taxon>
        <taxon>Actinomycetota</taxon>
        <taxon>Actinomycetes</taxon>
        <taxon>Pseudonocardiales</taxon>
        <taxon>Pseudonocardiaceae</taxon>
        <taxon>Amycolatopsis</taxon>
        <taxon>Amycolatopsis methanolica group</taxon>
    </lineage>
</organism>
<keyword evidence="2" id="KW-1185">Reference proteome</keyword>
<dbReference type="EMBL" id="RKHY01000002">
    <property type="protein sequence ID" value="ROS32201.1"/>
    <property type="molecule type" value="Genomic_DNA"/>
</dbReference>